<dbReference type="InterPro" id="IPR000210">
    <property type="entry name" value="BTB/POZ_dom"/>
</dbReference>
<feature type="domain" description="BTB" evidence="5">
    <location>
        <begin position="91"/>
        <end position="159"/>
    </location>
</feature>
<comment type="pathway">
    <text evidence="1">Protein modification; protein ubiquitination.</text>
</comment>
<dbReference type="Pfam" id="PF00651">
    <property type="entry name" value="BTB"/>
    <property type="match status" value="1"/>
</dbReference>
<evidence type="ECO:0000313" key="7">
    <source>
        <dbReference type="EMBL" id="KAG6471618.1"/>
    </source>
</evidence>
<proteinExistence type="inferred from homology"/>
<feature type="region of interest" description="Disordered" evidence="4">
    <location>
        <begin position="624"/>
        <end position="664"/>
    </location>
</feature>
<keyword evidence="2" id="KW-0833">Ubl conjugation pathway</keyword>
<dbReference type="Gene3D" id="3.30.710.10">
    <property type="entry name" value="Potassium Channel Kv1.1, Chain A"/>
    <property type="match status" value="1"/>
</dbReference>
<dbReference type="InterPro" id="IPR043454">
    <property type="entry name" value="NPH3/RPT2-like"/>
</dbReference>
<sequence length="664" mass="72847">MEASGLSKHLGLRASKHLSIHFAAFLALTPHNPRASGWYGGWGKREPDKNAEGVGMEGSMVGLQMLRESQPPFEFEAKFHFARSVATDLPADIIIHVGNIKFHLHKFPLLSKSQLMQRLITTANDEKSDEVSISDIPGGAAAFEICAKFCYGITVTLNAHNVAVALCAAEYLEMHETAEKGNLIYKISVFLRTSILRSWKDSIMVLQTTRFLLPWSEDLKLISNCIESIASKASIDPSEVEWSYTYNRGKLPFENGLDPHLNGVKKEHSVPKDWWVEDLCELKIDFFKKVIVAIKTKAKASPEVIGQALKSYTYKKLSSLGKGSAKNGNGGDAAKNKSLLETIISLLPPDKGCVSCSFLLKLLRACRLLNCSETGMKELVKRIGRQLEDATVSDLLIPTSSEEDTVYDIDVVLNIVKEFTMQDNDAAQSNLAGAKITVAKLVDGYLAEVAKDHNLPLSKFIDLVEIVPTDSRPSHDELYFAIDTYLKGYPDLSKNEKKRLCALIDCRKLSANSSSHAVQNERLPLRLVVQVLYFEQMRALAATTSQAESGASYGSSRSAITTNTEDECVGGLVVDNLKAMKLDVGGKVNGHEWGSSNNRIGDICAKNTNGKVKDVVMPKKMLGNLLSGKGQSSENSSLSDTSGSPNSNREEPKLTPSRTIRYVA</sequence>
<dbReference type="AlphaFoldDB" id="A0A8J5C5G7"/>
<dbReference type="InterPro" id="IPR011333">
    <property type="entry name" value="SKP1/BTB/POZ_sf"/>
</dbReference>
<dbReference type="EMBL" id="JACMSC010000020">
    <property type="protein sequence ID" value="KAG6471618.1"/>
    <property type="molecule type" value="Genomic_DNA"/>
</dbReference>
<evidence type="ECO:0008006" key="9">
    <source>
        <dbReference type="Google" id="ProtNLM"/>
    </source>
</evidence>
<dbReference type="PROSITE" id="PS51649">
    <property type="entry name" value="NPH3"/>
    <property type="match status" value="1"/>
</dbReference>
<evidence type="ECO:0000256" key="1">
    <source>
        <dbReference type="ARBA" id="ARBA00004906"/>
    </source>
</evidence>
<reference evidence="7 8" key="1">
    <citation type="submission" date="2020-08" db="EMBL/GenBank/DDBJ databases">
        <title>Plant Genome Project.</title>
        <authorList>
            <person name="Zhang R.-G."/>
        </authorList>
    </citation>
    <scope>NUCLEOTIDE SEQUENCE [LARGE SCALE GENOMIC DNA]</scope>
    <source>
        <tissue evidence="7">Rhizome</tissue>
    </source>
</reference>
<dbReference type="PROSITE" id="PS50097">
    <property type="entry name" value="BTB"/>
    <property type="match status" value="1"/>
</dbReference>
<dbReference type="Proteomes" id="UP000734854">
    <property type="component" value="Unassembled WGS sequence"/>
</dbReference>
<dbReference type="UniPathway" id="UPA00143"/>
<dbReference type="InterPro" id="IPR027356">
    <property type="entry name" value="NPH3_dom"/>
</dbReference>
<gene>
    <name evidence="7" type="ORF">ZIOFF_069062</name>
</gene>
<evidence type="ECO:0000256" key="2">
    <source>
        <dbReference type="ARBA" id="ARBA00022786"/>
    </source>
</evidence>
<organism evidence="7 8">
    <name type="scientific">Zingiber officinale</name>
    <name type="common">Ginger</name>
    <name type="synonym">Amomum zingiber</name>
    <dbReference type="NCBI Taxonomy" id="94328"/>
    <lineage>
        <taxon>Eukaryota</taxon>
        <taxon>Viridiplantae</taxon>
        <taxon>Streptophyta</taxon>
        <taxon>Embryophyta</taxon>
        <taxon>Tracheophyta</taxon>
        <taxon>Spermatophyta</taxon>
        <taxon>Magnoliopsida</taxon>
        <taxon>Liliopsida</taxon>
        <taxon>Zingiberales</taxon>
        <taxon>Zingiberaceae</taxon>
        <taxon>Zingiber</taxon>
    </lineage>
</organism>
<evidence type="ECO:0000259" key="5">
    <source>
        <dbReference type="PROSITE" id="PS50097"/>
    </source>
</evidence>
<name>A0A8J5C5G7_ZINOF</name>
<feature type="domain" description="NPH3" evidence="6">
    <location>
        <begin position="273"/>
        <end position="538"/>
    </location>
</feature>
<comment type="caution">
    <text evidence="7">The sequence shown here is derived from an EMBL/GenBank/DDBJ whole genome shotgun (WGS) entry which is preliminary data.</text>
</comment>
<dbReference type="Pfam" id="PF03000">
    <property type="entry name" value="NPH3"/>
    <property type="match status" value="1"/>
</dbReference>
<feature type="compositionally biased region" description="Polar residues" evidence="4">
    <location>
        <begin position="629"/>
        <end position="647"/>
    </location>
</feature>
<dbReference type="SUPFAM" id="SSF54695">
    <property type="entry name" value="POZ domain"/>
    <property type="match status" value="1"/>
</dbReference>
<protein>
    <recommendedName>
        <fullName evidence="9">Phototropic-responsive NPH3 family protein</fullName>
    </recommendedName>
</protein>
<keyword evidence="8" id="KW-1185">Reference proteome</keyword>
<evidence type="ECO:0000313" key="8">
    <source>
        <dbReference type="Proteomes" id="UP000734854"/>
    </source>
</evidence>
<accession>A0A8J5C5G7</accession>
<dbReference type="CDD" id="cd18312">
    <property type="entry name" value="BTB_POZ_NPY3-like"/>
    <property type="match status" value="1"/>
</dbReference>
<comment type="similarity">
    <text evidence="3">Belongs to the NPH3 family.</text>
</comment>
<evidence type="ECO:0000256" key="4">
    <source>
        <dbReference type="SAM" id="MobiDB-lite"/>
    </source>
</evidence>
<dbReference type="GO" id="GO:0016567">
    <property type="term" value="P:protein ubiquitination"/>
    <property type="evidence" value="ECO:0007669"/>
    <property type="project" value="UniProtKB-UniPathway"/>
</dbReference>
<dbReference type="PANTHER" id="PTHR32370">
    <property type="entry name" value="OS12G0117600 PROTEIN"/>
    <property type="match status" value="1"/>
</dbReference>
<evidence type="ECO:0000256" key="3">
    <source>
        <dbReference type="PROSITE-ProRule" id="PRU00982"/>
    </source>
</evidence>
<evidence type="ECO:0000259" key="6">
    <source>
        <dbReference type="PROSITE" id="PS51649"/>
    </source>
</evidence>